<dbReference type="PANTHER" id="PTHR43791">
    <property type="entry name" value="PERMEASE-RELATED"/>
    <property type="match status" value="1"/>
</dbReference>
<evidence type="ECO:0000256" key="7">
    <source>
        <dbReference type="SAM" id="Phobius"/>
    </source>
</evidence>
<feature type="transmembrane region" description="Helical" evidence="7">
    <location>
        <begin position="291"/>
        <end position="316"/>
    </location>
</feature>
<keyword evidence="10" id="KW-1185">Reference proteome</keyword>
<dbReference type="EMBL" id="JBFXLU010000054">
    <property type="protein sequence ID" value="KAL2847766.1"/>
    <property type="molecule type" value="Genomic_DNA"/>
</dbReference>
<feature type="region of interest" description="Disordered" evidence="6">
    <location>
        <begin position="1"/>
        <end position="35"/>
    </location>
</feature>
<name>A0ABR4K6M2_9EURO</name>
<gene>
    <name evidence="9" type="ORF">BJY01DRAFT_262885</name>
</gene>
<keyword evidence="5 7" id="KW-0472">Membrane</keyword>
<evidence type="ECO:0000256" key="1">
    <source>
        <dbReference type="ARBA" id="ARBA00004141"/>
    </source>
</evidence>
<feature type="transmembrane region" description="Helical" evidence="7">
    <location>
        <begin position="383"/>
        <end position="403"/>
    </location>
</feature>
<feature type="transmembrane region" description="Helical" evidence="7">
    <location>
        <begin position="415"/>
        <end position="435"/>
    </location>
</feature>
<dbReference type="PROSITE" id="PS50850">
    <property type="entry name" value="MFS"/>
    <property type="match status" value="1"/>
</dbReference>
<feature type="transmembrane region" description="Helical" evidence="7">
    <location>
        <begin position="215"/>
        <end position="238"/>
    </location>
</feature>
<dbReference type="PANTHER" id="PTHR43791:SF47">
    <property type="entry name" value="MAJOR FACILITATOR SUPERFAMILY (MFS) PROFILE DOMAIN-CONTAINING PROTEIN-RELATED"/>
    <property type="match status" value="1"/>
</dbReference>
<dbReference type="Pfam" id="PF07690">
    <property type="entry name" value="MFS_1"/>
    <property type="match status" value="1"/>
</dbReference>
<dbReference type="Gene3D" id="1.20.1250.20">
    <property type="entry name" value="MFS general substrate transporter like domains"/>
    <property type="match status" value="2"/>
</dbReference>
<evidence type="ECO:0000313" key="9">
    <source>
        <dbReference type="EMBL" id="KAL2847766.1"/>
    </source>
</evidence>
<evidence type="ECO:0000259" key="8">
    <source>
        <dbReference type="PROSITE" id="PS50850"/>
    </source>
</evidence>
<feature type="transmembrane region" description="Helical" evidence="7">
    <location>
        <begin position="93"/>
        <end position="115"/>
    </location>
</feature>
<evidence type="ECO:0000256" key="4">
    <source>
        <dbReference type="ARBA" id="ARBA00022989"/>
    </source>
</evidence>
<evidence type="ECO:0000256" key="3">
    <source>
        <dbReference type="ARBA" id="ARBA00022692"/>
    </source>
</evidence>
<reference evidence="9 10" key="1">
    <citation type="submission" date="2024-07" db="EMBL/GenBank/DDBJ databases">
        <title>Section-level genome sequencing and comparative genomics of Aspergillus sections Usti and Cavernicolus.</title>
        <authorList>
            <consortium name="Lawrence Berkeley National Laboratory"/>
            <person name="Nybo J.L."/>
            <person name="Vesth T.C."/>
            <person name="Theobald S."/>
            <person name="Frisvad J.C."/>
            <person name="Larsen T.O."/>
            <person name="Kjaerboelling I."/>
            <person name="Rothschild-Mancinelli K."/>
            <person name="Lyhne E.K."/>
            <person name="Kogle M.E."/>
            <person name="Barry K."/>
            <person name="Clum A."/>
            <person name="Na H."/>
            <person name="Ledsgaard L."/>
            <person name="Lin J."/>
            <person name="Lipzen A."/>
            <person name="Kuo A."/>
            <person name="Riley R."/>
            <person name="Mondo S."/>
            <person name="Labutti K."/>
            <person name="Haridas S."/>
            <person name="Pangalinan J."/>
            <person name="Salamov A.A."/>
            <person name="Simmons B.A."/>
            <person name="Magnuson J.K."/>
            <person name="Chen J."/>
            <person name="Drula E."/>
            <person name="Henrissat B."/>
            <person name="Wiebenga A."/>
            <person name="Lubbers R.J."/>
            <person name="Gomes A.C."/>
            <person name="Makela M.R."/>
            <person name="Stajich J."/>
            <person name="Grigoriev I.V."/>
            <person name="Mortensen U.H."/>
            <person name="De Vries R.P."/>
            <person name="Baker S.E."/>
            <person name="Andersen M.R."/>
        </authorList>
    </citation>
    <scope>NUCLEOTIDE SEQUENCE [LARGE SCALE GENOMIC DNA]</scope>
    <source>
        <strain evidence="9 10">CBS 123904</strain>
    </source>
</reference>
<evidence type="ECO:0000256" key="5">
    <source>
        <dbReference type="ARBA" id="ARBA00023136"/>
    </source>
</evidence>
<dbReference type="InterPro" id="IPR020846">
    <property type="entry name" value="MFS_dom"/>
</dbReference>
<evidence type="ECO:0000313" key="10">
    <source>
        <dbReference type="Proteomes" id="UP001610446"/>
    </source>
</evidence>
<comment type="caution">
    <text evidence="9">The sequence shown here is derived from an EMBL/GenBank/DDBJ whole genome shotgun (WGS) entry which is preliminary data.</text>
</comment>
<feature type="transmembrane region" description="Helical" evidence="7">
    <location>
        <begin position="359"/>
        <end position="377"/>
    </location>
</feature>
<evidence type="ECO:0000256" key="6">
    <source>
        <dbReference type="SAM" id="MobiDB-lite"/>
    </source>
</evidence>
<keyword evidence="3 7" id="KW-0812">Transmembrane</keyword>
<organism evidence="9 10">
    <name type="scientific">Aspergillus pseudoustus</name>
    <dbReference type="NCBI Taxonomy" id="1810923"/>
    <lineage>
        <taxon>Eukaryota</taxon>
        <taxon>Fungi</taxon>
        <taxon>Dikarya</taxon>
        <taxon>Ascomycota</taxon>
        <taxon>Pezizomycotina</taxon>
        <taxon>Eurotiomycetes</taxon>
        <taxon>Eurotiomycetidae</taxon>
        <taxon>Eurotiales</taxon>
        <taxon>Aspergillaceae</taxon>
        <taxon>Aspergillus</taxon>
        <taxon>Aspergillus subgen. Nidulantes</taxon>
    </lineage>
</organism>
<dbReference type="SUPFAM" id="SSF103473">
    <property type="entry name" value="MFS general substrate transporter"/>
    <property type="match status" value="1"/>
</dbReference>
<sequence>MVEKNVNDPEHTREMEMEMDTVEKPSVQQQPDPDADEEFTYAEQRKIIHKVDRRLLIIAGLMQAVSFLDRANMSNAAVAGMTAELNMEAGNRYSITLLVFFAPYIIFEFPATIAVRKIGPRKFLSTIVLLWGIIMMFFGFVQSWVSLIPLRMLLGALEAGSFPGMYYLVSSWYSRFDLYKRISIFYLIGVLGSAASGVLALGFSRMDGLANYSGWRWIFIMEGILTCLIGILGYIFMVSFPSQSHTVRWFLTPAESAYILRRLDRDRGDADIAGEKFNWRAFFSSALDAKVWAFALAFLCSTMQAYSIGFFLPVLLKQKMSFSEAASQALSSPPYLAAMALMYIEGLASDKLRLRSPMLYLNCVLSIIGLSLMEWATAPGVQYLGAILVCAGCSANIPSLMVFQANNIRGQWKRAFCSASLISFGGTGGIVGSLVFRTQDKPMYLPGIAACLTANGVIVVIVTCLVVFFAIRNRQAERGAAVIEGLQSFRYVL</sequence>
<feature type="transmembrane region" description="Helical" evidence="7">
    <location>
        <begin position="184"/>
        <end position="203"/>
    </location>
</feature>
<accession>A0ABR4K6M2</accession>
<dbReference type="InterPro" id="IPR011701">
    <property type="entry name" value="MFS"/>
</dbReference>
<dbReference type="InterPro" id="IPR036259">
    <property type="entry name" value="MFS_trans_sf"/>
</dbReference>
<feature type="domain" description="Major facilitator superfamily (MFS) profile" evidence="8">
    <location>
        <begin position="55"/>
        <end position="474"/>
    </location>
</feature>
<comment type="subcellular location">
    <subcellularLocation>
        <location evidence="1">Membrane</location>
        <topology evidence="1">Multi-pass membrane protein</topology>
    </subcellularLocation>
</comment>
<protein>
    <submittedName>
        <fullName evidence="9">Major facilitator superfamily domain-containing protein</fullName>
    </submittedName>
</protein>
<evidence type="ECO:0000256" key="2">
    <source>
        <dbReference type="ARBA" id="ARBA00022448"/>
    </source>
</evidence>
<feature type="transmembrane region" description="Helical" evidence="7">
    <location>
        <begin position="55"/>
        <end position="73"/>
    </location>
</feature>
<keyword evidence="4 7" id="KW-1133">Transmembrane helix</keyword>
<keyword evidence="2" id="KW-0813">Transport</keyword>
<proteinExistence type="predicted"/>
<feature type="compositionally biased region" description="Basic and acidic residues" evidence="6">
    <location>
        <begin position="1"/>
        <end position="16"/>
    </location>
</feature>
<feature type="transmembrane region" description="Helical" evidence="7">
    <location>
        <begin position="127"/>
        <end position="147"/>
    </location>
</feature>
<feature type="transmembrane region" description="Helical" evidence="7">
    <location>
        <begin position="447"/>
        <end position="471"/>
    </location>
</feature>
<dbReference type="Proteomes" id="UP001610446">
    <property type="component" value="Unassembled WGS sequence"/>
</dbReference>